<dbReference type="PANTHER" id="PTHR33798">
    <property type="entry name" value="FLAVOPROTEIN OXYGENASE"/>
    <property type="match status" value="1"/>
</dbReference>
<dbReference type="SMART" id="SM00903">
    <property type="entry name" value="Flavin_Reduct"/>
    <property type="match status" value="1"/>
</dbReference>
<evidence type="ECO:0000259" key="5">
    <source>
        <dbReference type="SMART" id="SM00903"/>
    </source>
</evidence>
<keyword evidence="3" id="KW-0288">FMN</keyword>
<comment type="cofactor">
    <cofactor evidence="1">
        <name>FMN</name>
        <dbReference type="ChEBI" id="CHEBI:58210"/>
    </cofactor>
</comment>
<dbReference type="PANTHER" id="PTHR33798:SF5">
    <property type="entry name" value="FLAVIN REDUCTASE LIKE DOMAIN-CONTAINING PROTEIN"/>
    <property type="match status" value="1"/>
</dbReference>
<dbReference type="InterPro" id="IPR002563">
    <property type="entry name" value="Flavin_Rdtase-like_dom"/>
</dbReference>
<accession>A0ABP5LU33</accession>
<dbReference type="Gene3D" id="2.30.110.10">
    <property type="entry name" value="Electron Transport, Fmn-binding Protein, Chain A"/>
    <property type="match status" value="1"/>
</dbReference>
<organism evidence="6 7">
    <name type="scientific">Nocardioides koreensis</name>
    <dbReference type="NCBI Taxonomy" id="433651"/>
    <lineage>
        <taxon>Bacteria</taxon>
        <taxon>Bacillati</taxon>
        <taxon>Actinomycetota</taxon>
        <taxon>Actinomycetes</taxon>
        <taxon>Propionibacteriales</taxon>
        <taxon>Nocardioidaceae</taxon>
        <taxon>Nocardioides</taxon>
    </lineage>
</organism>
<proteinExistence type="inferred from homology"/>
<dbReference type="InterPro" id="IPR012349">
    <property type="entry name" value="Split_barrel_FMN-bd"/>
</dbReference>
<comment type="similarity">
    <text evidence="4">Belongs to the flavoredoxin family.</text>
</comment>
<evidence type="ECO:0000313" key="7">
    <source>
        <dbReference type="Proteomes" id="UP001501771"/>
    </source>
</evidence>
<dbReference type="RefSeq" id="WP_344154321.1">
    <property type="nucleotide sequence ID" value="NZ_BAAAQR010000010.1"/>
</dbReference>
<feature type="domain" description="Flavin reductase like" evidence="5">
    <location>
        <begin position="20"/>
        <end position="174"/>
    </location>
</feature>
<evidence type="ECO:0000256" key="4">
    <source>
        <dbReference type="ARBA" id="ARBA00038054"/>
    </source>
</evidence>
<keyword evidence="2" id="KW-0285">Flavoprotein</keyword>
<sequence>MRTVFRCEDPDVNPYRLLTALVVPRPIAWISTLDDHGVGNLAPHSFFNVACARPPIVSFASVGDKDTLANVVATGEFVVNLATEPLLEKVNDTSARFGPDIDEAAALGIGLEPSSLVAPARVVDSPASLECTLHSTHELGDTTLVLGRVVAITVLDEALVDGHPAMEHLRPVSRLGRDEWGLPPAVVSVARPNRPEDIVERS</sequence>
<gene>
    <name evidence="6" type="ORF">GCM10009844_31820</name>
</gene>
<evidence type="ECO:0000256" key="2">
    <source>
        <dbReference type="ARBA" id="ARBA00022630"/>
    </source>
</evidence>
<dbReference type="EMBL" id="BAAAQR010000010">
    <property type="protein sequence ID" value="GAA2150645.1"/>
    <property type="molecule type" value="Genomic_DNA"/>
</dbReference>
<dbReference type="Pfam" id="PF01613">
    <property type="entry name" value="Flavin_Reduct"/>
    <property type="match status" value="1"/>
</dbReference>
<evidence type="ECO:0000256" key="1">
    <source>
        <dbReference type="ARBA" id="ARBA00001917"/>
    </source>
</evidence>
<evidence type="ECO:0000256" key="3">
    <source>
        <dbReference type="ARBA" id="ARBA00022643"/>
    </source>
</evidence>
<reference evidence="7" key="1">
    <citation type="journal article" date="2019" name="Int. J. Syst. Evol. Microbiol.">
        <title>The Global Catalogue of Microorganisms (GCM) 10K type strain sequencing project: providing services to taxonomists for standard genome sequencing and annotation.</title>
        <authorList>
            <consortium name="The Broad Institute Genomics Platform"/>
            <consortium name="The Broad Institute Genome Sequencing Center for Infectious Disease"/>
            <person name="Wu L."/>
            <person name="Ma J."/>
        </authorList>
    </citation>
    <scope>NUCLEOTIDE SEQUENCE [LARGE SCALE GENOMIC DNA]</scope>
    <source>
        <strain evidence="7">JCM 16022</strain>
    </source>
</reference>
<name>A0ABP5LU33_9ACTN</name>
<protein>
    <submittedName>
        <fullName evidence="6">Flavin reductase family protein</fullName>
    </submittedName>
</protein>
<dbReference type="SUPFAM" id="SSF50475">
    <property type="entry name" value="FMN-binding split barrel"/>
    <property type="match status" value="1"/>
</dbReference>
<dbReference type="Proteomes" id="UP001501771">
    <property type="component" value="Unassembled WGS sequence"/>
</dbReference>
<evidence type="ECO:0000313" key="6">
    <source>
        <dbReference type="EMBL" id="GAA2150645.1"/>
    </source>
</evidence>
<keyword evidence="7" id="KW-1185">Reference proteome</keyword>
<comment type="caution">
    <text evidence="6">The sequence shown here is derived from an EMBL/GenBank/DDBJ whole genome shotgun (WGS) entry which is preliminary data.</text>
</comment>